<organism evidence="7 8">
    <name type="scientific">Acer saccharum</name>
    <name type="common">Sugar maple</name>
    <dbReference type="NCBI Taxonomy" id="4024"/>
    <lineage>
        <taxon>Eukaryota</taxon>
        <taxon>Viridiplantae</taxon>
        <taxon>Streptophyta</taxon>
        <taxon>Embryophyta</taxon>
        <taxon>Tracheophyta</taxon>
        <taxon>Spermatophyta</taxon>
        <taxon>Magnoliopsida</taxon>
        <taxon>eudicotyledons</taxon>
        <taxon>Gunneridae</taxon>
        <taxon>Pentapetalae</taxon>
        <taxon>rosids</taxon>
        <taxon>malvids</taxon>
        <taxon>Sapindales</taxon>
        <taxon>Sapindaceae</taxon>
        <taxon>Hippocastanoideae</taxon>
        <taxon>Acereae</taxon>
        <taxon>Acer</taxon>
    </lineage>
</organism>
<proteinExistence type="inferred from homology"/>
<evidence type="ECO:0000256" key="6">
    <source>
        <dbReference type="ARBA" id="ARBA00030350"/>
    </source>
</evidence>
<keyword evidence="4" id="KW-0294">Fucose metabolism</keyword>
<comment type="caution">
    <text evidence="7">The sequence shown here is derived from an EMBL/GenBank/DDBJ whole genome shotgun (WGS) entry which is preliminary data.</text>
</comment>
<keyword evidence="3" id="KW-0808">Transferase</keyword>
<dbReference type="PANTHER" id="PTHR31933:SF9">
    <property type="entry name" value="O-FUCOSYLTRANSFERASE 2"/>
    <property type="match status" value="1"/>
</dbReference>
<sequence length="156" mass="17352">MVAHSLCEFGGGEEERLELEAYREIHFPAPTLLKTTKLPSPAELRTEGLCPLAPEEADLMLAALGFNRKTRIFVAGAQIYGGVDKIVCSEHLLVALDFIGCTAADAFARQTLGVSCRHWCLVIEYTTEQGRCRPSAKQAETFSHLHEEFHHRVENI</sequence>
<dbReference type="Pfam" id="PF10250">
    <property type="entry name" value="O-FucT"/>
    <property type="match status" value="1"/>
</dbReference>
<evidence type="ECO:0000256" key="2">
    <source>
        <dbReference type="ARBA" id="ARBA00022676"/>
    </source>
</evidence>
<evidence type="ECO:0000256" key="1">
    <source>
        <dbReference type="ARBA" id="ARBA00007737"/>
    </source>
</evidence>
<name>A0AA39VF34_ACESA</name>
<evidence type="ECO:0000256" key="5">
    <source>
        <dbReference type="ARBA" id="ARBA00023277"/>
    </source>
</evidence>
<dbReference type="PANTHER" id="PTHR31933">
    <property type="entry name" value="O-FUCOSYLTRANSFERASE 2-RELATED"/>
    <property type="match status" value="1"/>
</dbReference>
<evidence type="ECO:0000256" key="3">
    <source>
        <dbReference type="ARBA" id="ARBA00022679"/>
    </source>
</evidence>
<protein>
    <recommendedName>
        <fullName evidence="6">O-fucosyltransferase family protein</fullName>
    </recommendedName>
</protein>
<dbReference type="InterPro" id="IPR052272">
    <property type="entry name" value="GT106_glycosyltransferase"/>
</dbReference>
<dbReference type="Proteomes" id="UP001168877">
    <property type="component" value="Unassembled WGS sequence"/>
</dbReference>
<dbReference type="GO" id="GO:0016757">
    <property type="term" value="F:glycosyltransferase activity"/>
    <property type="evidence" value="ECO:0007669"/>
    <property type="project" value="UniProtKB-KW"/>
</dbReference>
<evidence type="ECO:0000313" key="8">
    <source>
        <dbReference type="Proteomes" id="UP001168877"/>
    </source>
</evidence>
<dbReference type="InterPro" id="IPR019378">
    <property type="entry name" value="GDP-Fuc_O-FucTrfase"/>
</dbReference>
<accession>A0AA39VF34</accession>
<reference evidence="7" key="1">
    <citation type="journal article" date="2022" name="Plant J.">
        <title>Strategies of tolerance reflected in two North American maple genomes.</title>
        <authorList>
            <person name="McEvoy S.L."/>
            <person name="Sezen U.U."/>
            <person name="Trouern-Trend A."/>
            <person name="McMahon S.M."/>
            <person name="Schaberg P.G."/>
            <person name="Yang J."/>
            <person name="Wegrzyn J.L."/>
            <person name="Swenson N.G."/>
        </authorList>
    </citation>
    <scope>NUCLEOTIDE SEQUENCE</scope>
    <source>
        <strain evidence="7">NS2018</strain>
    </source>
</reference>
<evidence type="ECO:0000313" key="7">
    <source>
        <dbReference type="EMBL" id="KAK0577900.1"/>
    </source>
</evidence>
<evidence type="ECO:0000256" key="4">
    <source>
        <dbReference type="ARBA" id="ARBA00023253"/>
    </source>
</evidence>
<reference evidence="7" key="2">
    <citation type="submission" date="2023-06" db="EMBL/GenBank/DDBJ databases">
        <authorList>
            <person name="Swenson N.G."/>
            <person name="Wegrzyn J.L."/>
            <person name="Mcevoy S.L."/>
        </authorList>
    </citation>
    <scope>NUCLEOTIDE SEQUENCE</scope>
    <source>
        <strain evidence="7">NS2018</strain>
        <tissue evidence="7">Leaf</tissue>
    </source>
</reference>
<gene>
    <name evidence="7" type="ORF">LWI29_002001</name>
</gene>
<keyword evidence="8" id="KW-1185">Reference proteome</keyword>
<dbReference type="AlphaFoldDB" id="A0AA39VF34"/>
<keyword evidence="5" id="KW-0119">Carbohydrate metabolism</keyword>
<dbReference type="EMBL" id="JAUESC010000385">
    <property type="protein sequence ID" value="KAK0577900.1"/>
    <property type="molecule type" value="Genomic_DNA"/>
</dbReference>
<keyword evidence="2" id="KW-0328">Glycosyltransferase</keyword>
<dbReference type="GO" id="GO:0006004">
    <property type="term" value="P:fucose metabolic process"/>
    <property type="evidence" value="ECO:0007669"/>
    <property type="project" value="UniProtKB-KW"/>
</dbReference>
<comment type="similarity">
    <text evidence="1">Belongs to the glycosyltransferase GT106 family.</text>
</comment>